<dbReference type="Proteomes" id="UP001054945">
    <property type="component" value="Unassembled WGS sequence"/>
</dbReference>
<organism evidence="1 2">
    <name type="scientific">Caerostris extrusa</name>
    <name type="common">Bark spider</name>
    <name type="synonym">Caerostris bankana</name>
    <dbReference type="NCBI Taxonomy" id="172846"/>
    <lineage>
        <taxon>Eukaryota</taxon>
        <taxon>Metazoa</taxon>
        <taxon>Ecdysozoa</taxon>
        <taxon>Arthropoda</taxon>
        <taxon>Chelicerata</taxon>
        <taxon>Arachnida</taxon>
        <taxon>Araneae</taxon>
        <taxon>Araneomorphae</taxon>
        <taxon>Entelegynae</taxon>
        <taxon>Araneoidea</taxon>
        <taxon>Araneidae</taxon>
        <taxon>Caerostris</taxon>
    </lineage>
</organism>
<dbReference type="AlphaFoldDB" id="A0AAV4MVI7"/>
<keyword evidence="2" id="KW-1185">Reference proteome</keyword>
<comment type="caution">
    <text evidence="1">The sequence shown here is derived from an EMBL/GenBank/DDBJ whole genome shotgun (WGS) entry which is preliminary data.</text>
</comment>
<evidence type="ECO:0000313" key="1">
    <source>
        <dbReference type="EMBL" id="GIX75387.1"/>
    </source>
</evidence>
<gene>
    <name evidence="1" type="ORF">CEXT_396121</name>
</gene>
<proteinExistence type="predicted"/>
<reference evidence="1 2" key="1">
    <citation type="submission" date="2021-06" db="EMBL/GenBank/DDBJ databases">
        <title>Caerostris extrusa draft genome.</title>
        <authorList>
            <person name="Kono N."/>
            <person name="Arakawa K."/>
        </authorList>
    </citation>
    <scope>NUCLEOTIDE SEQUENCE [LARGE SCALE GENOMIC DNA]</scope>
</reference>
<sequence length="80" mass="8839">MKPSFCEIGAPRHITLRVLLRIQITLADEGGGIVCVVRRDIFSILKYGNIAPGDLDASSFAASVVCFPPIWEINALRRNR</sequence>
<name>A0AAV4MVI7_CAEEX</name>
<protein>
    <submittedName>
        <fullName evidence="1">Uncharacterized protein</fullName>
    </submittedName>
</protein>
<evidence type="ECO:0000313" key="2">
    <source>
        <dbReference type="Proteomes" id="UP001054945"/>
    </source>
</evidence>
<accession>A0AAV4MVI7</accession>
<dbReference type="EMBL" id="BPLR01020165">
    <property type="protein sequence ID" value="GIX75387.1"/>
    <property type="molecule type" value="Genomic_DNA"/>
</dbReference>